<name>V7I0N2_9CLOT</name>
<feature type="domain" description="PAC" evidence="1">
    <location>
        <begin position="69"/>
        <end position="122"/>
    </location>
</feature>
<evidence type="ECO:0000313" key="2">
    <source>
        <dbReference type="EMBL" id="ETA79790.1"/>
    </source>
</evidence>
<dbReference type="InterPro" id="IPR039445">
    <property type="entry name" value="DauR-like_HTH"/>
</dbReference>
<protein>
    <recommendedName>
        <fullName evidence="1">PAC domain-containing protein</fullName>
    </recommendedName>
</protein>
<dbReference type="eggNOG" id="COG2964">
    <property type="taxonomic scope" value="Bacteria"/>
</dbReference>
<sequence>MDWKMDFLSRLANGLAKQFGSNCEIVIHDLEGGTKESSIIVIENGHVSNRKVGDGPSSVVLETLAKDPAEVEDQLCYLTEVDGKMLKSSTIYIRDDEGNITGILGINYDISRMVMFQNELNDILMVDSASSKESRHIPHDVNSLLDDLIERAVKEVGSPVAYMSREDKIRAIKYLDSHGAFLITKSGDKISSYFGISKYTMYSYLDKEKDKERE</sequence>
<organism evidence="2 3">
    <name type="scientific">Youngiibacter fragilis 232.1</name>
    <dbReference type="NCBI Taxonomy" id="994573"/>
    <lineage>
        <taxon>Bacteria</taxon>
        <taxon>Bacillati</taxon>
        <taxon>Bacillota</taxon>
        <taxon>Clostridia</taxon>
        <taxon>Eubacteriales</taxon>
        <taxon>Clostridiaceae</taxon>
        <taxon>Youngiibacter</taxon>
    </lineage>
</organism>
<accession>V7I0N2</accession>
<comment type="caution">
    <text evidence="2">The sequence shown here is derived from an EMBL/GenBank/DDBJ whole genome shotgun (WGS) entry which is preliminary data.</text>
</comment>
<keyword evidence="3" id="KW-1185">Reference proteome</keyword>
<proteinExistence type="predicted"/>
<dbReference type="InterPro" id="IPR000700">
    <property type="entry name" value="PAS-assoc_C"/>
</dbReference>
<dbReference type="PANTHER" id="PTHR35568">
    <property type="entry name" value="TRANSCRIPTIONAL REGULATOR DAUR"/>
    <property type="match status" value="1"/>
</dbReference>
<dbReference type="Pfam" id="PF08348">
    <property type="entry name" value="PAS_6"/>
    <property type="match status" value="1"/>
</dbReference>
<dbReference type="Pfam" id="PF13309">
    <property type="entry name" value="HTH_22"/>
    <property type="match status" value="1"/>
</dbReference>
<dbReference type="InterPro" id="IPR039446">
    <property type="entry name" value="DauR-like"/>
</dbReference>
<dbReference type="Proteomes" id="UP000017747">
    <property type="component" value="Unassembled WGS sequence"/>
</dbReference>
<dbReference type="PATRIC" id="fig|994573.3.peg.2786"/>
<dbReference type="PROSITE" id="PS50113">
    <property type="entry name" value="PAC"/>
    <property type="match status" value="1"/>
</dbReference>
<reference evidence="2 3" key="1">
    <citation type="journal article" date="2014" name="Genome Announc.">
        <title>Genome Sequence of Youngiibacter fragilis, the Type Strain of the Genus Youngiibacter.</title>
        <authorList>
            <person name="Wawrik C.B."/>
            <person name="Callaghan A.V."/>
            <person name="Stamps B.W."/>
            <person name="Wawrik B."/>
        </authorList>
    </citation>
    <scope>NUCLEOTIDE SEQUENCE [LARGE SCALE GENOMIC DNA]</scope>
    <source>
        <strain evidence="2 3">232.1</strain>
    </source>
</reference>
<dbReference type="STRING" id="994573.T472_0214800"/>
<dbReference type="PANTHER" id="PTHR35568:SF1">
    <property type="entry name" value="TRANSCRIPTIONAL REGULATOR DAUR"/>
    <property type="match status" value="1"/>
</dbReference>
<dbReference type="RefSeq" id="WP_023383902.1">
    <property type="nucleotide sequence ID" value="NZ_AXUN02000198.1"/>
</dbReference>
<gene>
    <name evidence="2" type="ORF">T472_0214800</name>
</gene>
<dbReference type="AlphaFoldDB" id="V7I0N2"/>
<dbReference type="InterPro" id="IPR013559">
    <property type="entry name" value="YheO"/>
</dbReference>
<evidence type="ECO:0000259" key="1">
    <source>
        <dbReference type="PROSITE" id="PS50113"/>
    </source>
</evidence>
<dbReference type="OrthoDB" id="9796595at2"/>
<evidence type="ECO:0000313" key="3">
    <source>
        <dbReference type="Proteomes" id="UP000017747"/>
    </source>
</evidence>
<dbReference type="EMBL" id="AXUN02000198">
    <property type="protein sequence ID" value="ETA79790.1"/>
    <property type="molecule type" value="Genomic_DNA"/>
</dbReference>